<keyword evidence="3" id="KW-0547">Nucleotide-binding</keyword>
<dbReference type="GO" id="GO:0019205">
    <property type="term" value="F:nucleobase-containing compound kinase activity"/>
    <property type="evidence" value="ECO:0007669"/>
    <property type="project" value="InterPro"/>
</dbReference>
<evidence type="ECO:0000313" key="11">
    <source>
        <dbReference type="Proteomes" id="UP001162131"/>
    </source>
</evidence>
<keyword evidence="6" id="KW-0665">Pyrimidine biosynthesis</keyword>
<keyword evidence="11" id="KW-1185">Reference proteome</keyword>
<proteinExistence type="inferred from homology"/>
<organism evidence="10 11">
    <name type="scientific">Blepharisma stoltei</name>
    <dbReference type="NCBI Taxonomy" id="1481888"/>
    <lineage>
        <taxon>Eukaryota</taxon>
        <taxon>Sar</taxon>
        <taxon>Alveolata</taxon>
        <taxon>Ciliophora</taxon>
        <taxon>Postciliodesmatophora</taxon>
        <taxon>Heterotrichea</taxon>
        <taxon>Heterotrichida</taxon>
        <taxon>Blepharismidae</taxon>
        <taxon>Blepharisma</taxon>
    </lineage>
</organism>
<accession>A0AAU9JSN4</accession>
<protein>
    <recommendedName>
        <fullName evidence="12">UMP/CMP kinase</fullName>
    </recommendedName>
</protein>
<dbReference type="CDD" id="cd01428">
    <property type="entry name" value="ADK"/>
    <property type="match status" value="1"/>
</dbReference>
<dbReference type="SUPFAM" id="SSF52540">
    <property type="entry name" value="P-loop containing nucleoside triphosphate hydrolases"/>
    <property type="match status" value="1"/>
</dbReference>
<dbReference type="GO" id="GO:0006207">
    <property type="term" value="P:'de novo' pyrimidine nucleobase biosynthetic process"/>
    <property type="evidence" value="ECO:0007669"/>
    <property type="project" value="InterPro"/>
</dbReference>
<dbReference type="InterPro" id="IPR027417">
    <property type="entry name" value="P-loop_NTPase"/>
</dbReference>
<evidence type="ECO:0000256" key="8">
    <source>
        <dbReference type="ARBA" id="ARBA00048116"/>
    </source>
</evidence>
<keyword evidence="7" id="KW-0539">Nucleus</keyword>
<comment type="similarity">
    <text evidence="9">Belongs to the adenylate kinase family.</text>
</comment>
<keyword evidence="1" id="KW-0963">Cytoplasm</keyword>
<evidence type="ECO:0008006" key="12">
    <source>
        <dbReference type="Google" id="ProtNLM"/>
    </source>
</evidence>
<dbReference type="Proteomes" id="UP001162131">
    <property type="component" value="Unassembled WGS sequence"/>
</dbReference>
<evidence type="ECO:0000256" key="9">
    <source>
        <dbReference type="RuleBase" id="RU003330"/>
    </source>
</evidence>
<gene>
    <name evidence="10" type="ORF">BSTOLATCC_MIC40879</name>
</gene>
<comment type="catalytic activity">
    <reaction evidence="8">
        <text>UMP + ATP = UDP + ADP</text>
        <dbReference type="Rhea" id="RHEA:24400"/>
        <dbReference type="ChEBI" id="CHEBI:30616"/>
        <dbReference type="ChEBI" id="CHEBI:57865"/>
        <dbReference type="ChEBI" id="CHEBI:58223"/>
        <dbReference type="ChEBI" id="CHEBI:456216"/>
        <dbReference type="EC" id="2.7.4.14"/>
    </reaction>
</comment>
<dbReference type="HAMAP" id="MF_00235">
    <property type="entry name" value="Adenylate_kinase_Adk"/>
    <property type="match status" value="1"/>
</dbReference>
<dbReference type="GO" id="GO:0005524">
    <property type="term" value="F:ATP binding"/>
    <property type="evidence" value="ECO:0007669"/>
    <property type="project" value="UniProtKB-KW"/>
</dbReference>
<keyword evidence="5" id="KW-0067">ATP-binding</keyword>
<dbReference type="AlphaFoldDB" id="A0AAU9JSN4"/>
<dbReference type="GO" id="GO:0016776">
    <property type="term" value="F:phosphotransferase activity, phosphate group as acceptor"/>
    <property type="evidence" value="ECO:0007669"/>
    <property type="project" value="InterPro"/>
</dbReference>
<evidence type="ECO:0000256" key="3">
    <source>
        <dbReference type="ARBA" id="ARBA00022741"/>
    </source>
</evidence>
<evidence type="ECO:0000256" key="2">
    <source>
        <dbReference type="ARBA" id="ARBA00022679"/>
    </source>
</evidence>
<dbReference type="InterPro" id="IPR033690">
    <property type="entry name" value="Adenylat_kinase_CS"/>
</dbReference>
<evidence type="ECO:0000313" key="10">
    <source>
        <dbReference type="EMBL" id="CAG9326452.1"/>
    </source>
</evidence>
<dbReference type="PRINTS" id="PR00094">
    <property type="entry name" value="ADENYLTKNASE"/>
</dbReference>
<reference evidence="10" key="1">
    <citation type="submission" date="2021-09" db="EMBL/GenBank/DDBJ databases">
        <authorList>
            <consortium name="AG Swart"/>
            <person name="Singh M."/>
            <person name="Singh A."/>
            <person name="Seah K."/>
            <person name="Emmerich C."/>
        </authorList>
    </citation>
    <scope>NUCLEOTIDE SEQUENCE</scope>
    <source>
        <strain evidence="10">ATCC30299</strain>
    </source>
</reference>
<dbReference type="InterPro" id="IPR000850">
    <property type="entry name" value="Adenylat/UMP-CMP_kin"/>
</dbReference>
<evidence type="ECO:0000256" key="7">
    <source>
        <dbReference type="ARBA" id="ARBA00023242"/>
    </source>
</evidence>
<dbReference type="Gene3D" id="3.40.50.300">
    <property type="entry name" value="P-loop containing nucleotide triphosphate hydrolases"/>
    <property type="match status" value="1"/>
</dbReference>
<dbReference type="PANTHER" id="PTHR23359">
    <property type="entry name" value="NUCLEOTIDE KINASE"/>
    <property type="match status" value="1"/>
</dbReference>
<dbReference type="EMBL" id="CAJZBQ010000040">
    <property type="protein sequence ID" value="CAG9326452.1"/>
    <property type="molecule type" value="Genomic_DNA"/>
</dbReference>
<dbReference type="NCBIfam" id="TIGR01359">
    <property type="entry name" value="UMP_CMP_kin_fam"/>
    <property type="match status" value="1"/>
</dbReference>
<keyword evidence="2 9" id="KW-0808">Transferase</keyword>
<evidence type="ECO:0000256" key="4">
    <source>
        <dbReference type="ARBA" id="ARBA00022777"/>
    </source>
</evidence>
<dbReference type="PROSITE" id="PS00113">
    <property type="entry name" value="ADENYLATE_KINASE"/>
    <property type="match status" value="1"/>
</dbReference>
<sequence length="191" mass="21527">MEGSAKVIFVLGGPGVGKGTQCQKLVQEHSNFVHLSAGELLRGARAGNHRFKEVIESNINAGRIVPSEITVELLREAMINQGWAAKRFLIDGFPRNEENYETWNRILPEVEVECCLFLDCNHDLMVERIRSRGGGRSDDDPEIVKKRLVTYEEQTRPIINRYQSLGKLRTVSSEGTLEEVYQNVLSALEIS</sequence>
<dbReference type="GO" id="GO:0009123">
    <property type="term" value="P:nucleoside monophosphate metabolic process"/>
    <property type="evidence" value="ECO:0007669"/>
    <property type="project" value="UniProtKB-ARBA"/>
</dbReference>
<dbReference type="GO" id="GO:0006221">
    <property type="term" value="P:pyrimidine nucleotide biosynthetic process"/>
    <property type="evidence" value="ECO:0007669"/>
    <property type="project" value="UniProtKB-KW"/>
</dbReference>
<comment type="caution">
    <text evidence="10">The sequence shown here is derived from an EMBL/GenBank/DDBJ whole genome shotgun (WGS) entry which is preliminary data.</text>
</comment>
<keyword evidence="4 9" id="KW-0418">Kinase</keyword>
<dbReference type="InterPro" id="IPR006266">
    <property type="entry name" value="UMP_CMP_kinase"/>
</dbReference>
<name>A0AAU9JSN4_9CILI</name>
<evidence type="ECO:0000256" key="6">
    <source>
        <dbReference type="ARBA" id="ARBA00022975"/>
    </source>
</evidence>
<dbReference type="Pfam" id="PF00406">
    <property type="entry name" value="ADK"/>
    <property type="match status" value="1"/>
</dbReference>
<evidence type="ECO:0000256" key="5">
    <source>
        <dbReference type="ARBA" id="ARBA00022840"/>
    </source>
</evidence>
<evidence type="ECO:0000256" key="1">
    <source>
        <dbReference type="ARBA" id="ARBA00022490"/>
    </source>
</evidence>